<dbReference type="RefSeq" id="WP_380969130.1">
    <property type="nucleotide sequence ID" value="NZ_JBHTCO010000042.1"/>
</dbReference>
<name>A0ABW2Q374_9BACL</name>
<evidence type="ECO:0000313" key="2">
    <source>
        <dbReference type="Proteomes" id="UP001596505"/>
    </source>
</evidence>
<protein>
    <recommendedName>
        <fullName evidence="3">PIN domain-containing protein</fullName>
    </recommendedName>
</protein>
<evidence type="ECO:0000313" key="1">
    <source>
        <dbReference type="EMBL" id="MFC7395031.1"/>
    </source>
</evidence>
<proteinExistence type="predicted"/>
<dbReference type="EMBL" id="JBHTCO010000042">
    <property type="protein sequence ID" value="MFC7395031.1"/>
    <property type="molecule type" value="Genomic_DNA"/>
</dbReference>
<evidence type="ECO:0008006" key="3">
    <source>
        <dbReference type="Google" id="ProtNLM"/>
    </source>
</evidence>
<sequence length="90" mass="10508">METIIRENRPIGDVLVELSGCSCEIASQIASSQEMNEPLHQFDQDDFHVWVTAIKEECDWIVTTNSRRFPLKIGKIERIHPKDFYNFLNL</sequence>
<reference evidence="2" key="1">
    <citation type="journal article" date="2019" name="Int. J. Syst. Evol. Microbiol.">
        <title>The Global Catalogue of Microorganisms (GCM) 10K type strain sequencing project: providing services to taxonomists for standard genome sequencing and annotation.</title>
        <authorList>
            <consortium name="The Broad Institute Genomics Platform"/>
            <consortium name="The Broad Institute Genome Sequencing Center for Infectious Disease"/>
            <person name="Wu L."/>
            <person name="Ma J."/>
        </authorList>
    </citation>
    <scope>NUCLEOTIDE SEQUENCE [LARGE SCALE GENOMIC DNA]</scope>
    <source>
        <strain evidence="2">CGMCC 1.16305</strain>
    </source>
</reference>
<organism evidence="1 2">
    <name type="scientific">Scopulibacillus cellulosilyticus</name>
    <dbReference type="NCBI Taxonomy" id="2665665"/>
    <lineage>
        <taxon>Bacteria</taxon>
        <taxon>Bacillati</taxon>
        <taxon>Bacillota</taxon>
        <taxon>Bacilli</taxon>
        <taxon>Bacillales</taxon>
        <taxon>Sporolactobacillaceae</taxon>
        <taxon>Scopulibacillus</taxon>
    </lineage>
</organism>
<comment type="caution">
    <text evidence="1">The sequence shown here is derived from an EMBL/GenBank/DDBJ whole genome shotgun (WGS) entry which is preliminary data.</text>
</comment>
<accession>A0ABW2Q374</accession>
<dbReference type="Proteomes" id="UP001596505">
    <property type="component" value="Unassembled WGS sequence"/>
</dbReference>
<gene>
    <name evidence="1" type="ORF">ACFQRG_19140</name>
</gene>
<keyword evidence="2" id="KW-1185">Reference proteome</keyword>